<keyword evidence="2" id="KW-1185">Reference proteome</keyword>
<organism evidence="1 2">
    <name type="scientific">Lojkania enalia</name>
    <dbReference type="NCBI Taxonomy" id="147567"/>
    <lineage>
        <taxon>Eukaryota</taxon>
        <taxon>Fungi</taxon>
        <taxon>Dikarya</taxon>
        <taxon>Ascomycota</taxon>
        <taxon>Pezizomycotina</taxon>
        <taxon>Dothideomycetes</taxon>
        <taxon>Pleosporomycetidae</taxon>
        <taxon>Pleosporales</taxon>
        <taxon>Pleosporales incertae sedis</taxon>
        <taxon>Lojkania</taxon>
    </lineage>
</organism>
<proteinExistence type="predicted"/>
<reference evidence="2" key="1">
    <citation type="journal article" date="2020" name="Stud. Mycol.">
        <title>101 Dothideomycetes genomes: A test case for predicting lifestyles and emergence of pathogens.</title>
        <authorList>
            <person name="Haridas S."/>
            <person name="Albert R."/>
            <person name="Binder M."/>
            <person name="Bloem J."/>
            <person name="LaButti K."/>
            <person name="Salamov A."/>
            <person name="Andreopoulos B."/>
            <person name="Baker S."/>
            <person name="Barry K."/>
            <person name="Bills G."/>
            <person name="Bluhm B."/>
            <person name="Cannon C."/>
            <person name="Castanera R."/>
            <person name="Culley D."/>
            <person name="Daum C."/>
            <person name="Ezra D."/>
            <person name="Gonzalez J."/>
            <person name="Henrissat B."/>
            <person name="Kuo A."/>
            <person name="Liang C."/>
            <person name="Lipzen A."/>
            <person name="Lutzoni F."/>
            <person name="Magnuson J."/>
            <person name="Mondo S."/>
            <person name="Nolan M."/>
            <person name="Ohm R."/>
            <person name="Pangilinan J."/>
            <person name="Park H.-J."/>
            <person name="Ramirez L."/>
            <person name="Alfaro M."/>
            <person name="Sun H."/>
            <person name="Tritt A."/>
            <person name="Yoshinaga Y."/>
            <person name="Zwiers L.-H."/>
            <person name="Turgeon B."/>
            <person name="Goodwin S."/>
            <person name="Spatafora J."/>
            <person name="Crous P."/>
            <person name="Grigoriev I."/>
        </authorList>
    </citation>
    <scope>NUCLEOTIDE SEQUENCE [LARGE SCALE GENOMIC DNA]</scope>
    <source>
        <strain evidence="2">CBS 304.66</strain>
    </source>
</reference>
<gene>
    <name evidence="1" type="ORF">CC78DRAFT_580311</name>
</gene>
<evidence type="ECO:0000313" key="1">
    <source>
        <dbReference type="EMBL" id="KAF2264527.1"/>
    </source>
</evidence>
<dbReference type="EMBL" id="ML986615">
    <property type="protein sequence ID" value="KAF2264527.1"/>
    <property type="molecule type" value="Genomic_DNA"/>
</dbReference>
<protein>
    <submittedName>
        <fullName evidence="1">Uncharacterized protein</fullName>
    </submittedName>
</protein>
<accession>A0A9P4KB32</accession>
<evidence type="ECO:0000313" key="2">
    <source>
        <dbReference type="Proteomes" id="UP000800093"/>
    </source>
</evidence>
<comment type="caution">
    <text evidence="1">The sequence shown here is derived from an EMBL/GenBank/DDBJ whole genome shotgun (WGS) entry which is preliminary data.</text>
</comment>
<name>A0A9P4KB32_9PLEO</name>
<dbReference type="Proteomes" id="UP000800093">
    <property type="component" value="Unassembled WGS sequence"/>
</dbReference>
<dbReference type="AlphaFoldDB" id="A0A9P4KB32"/>
<sequence length="173" mass="18886">MALQCHAYCMRVVIFGLLQLPESHFCPDDVPAMAGTDSKEIDYGNTLRFDDLQNHPATEIAGHASEDGGDDRSDQLRCFVCLRQIGSRQNNLMPSTDGNAQSGFAGVHRCREAVDFSRSWKSGLLPGLVAAKCEPVTLHVESDLPYTPPDRDTLISMLARLSSILHGTEAGKL</sequence>